<gene>
    <name evidence="3" type="ORF">SDC9_143742</name>
</gene>
<dbReference type="Pfam" id="PF01648">
    <property type="entry name" value="ACPS"/>
    <property type="match status" value="1"/>
</dbReference>
<organism evidence="3">
    <name type="scientific">bioreactor metagenome</name>
    <dbReference type="NCBI Taxonomy" id="1076179"/>
    <lineage>
        <taxon>unclassified sequences</taxon>
        <taxon>metagenomes</taxon>
        <taxon>ecological metagenomes</taxon>
    </lineage>
</organism>
<dbReference type="EMBL" id="VSSQ01042945">
    <property type="protein sequence ID" value="MPM96578.1"/>
    <property type="molecule type" value="Genomic_DNA"/>
</dbReference>
<evidence type="ECO:0000259" key="2">
    <source>
        <dbReference type="Pfam" id="PF01648"/>
    </source>
</evidence>
<dbReference type="GO" id="GO:0000287">
    <property type="term" value="F:magnesium ion binding"/>
    <property type="evidence" value="ECO:0007669"/>
    <property type="project" value="InterPro"/>
</dbReference>
<dbReference type="InterPro" id="IPR037143">
    <property type="entry name" value="4-PPantetheinyl_Trfase_dom_sf"/>
</dbReference>
<accession>A0A645E5B0</accession>
<dbReference type="SUPFAM" id="SSF56214">
    <property type="entry name" value="4'-phosphopantetheinyl transferase"/>
    <property type="match status" value="2"/>
</dbReference>
<dbReference type="AlphaFoldDB" id="A0A645E5B0"/>
<protein>
    <recommendedName>
        <fullName evidence="2">4'-phosphopantetheinyl transferase domain-containing protein</fullName>
    </recommendedName>
</protein>
<comment type="caution">
    <text evidence="3">The sequence shown here is derived from an EMBL/GenBank/DDBJ whole genome shotgun (WGS) entry which is preliminary data.</text>
</comment>
<evidence type="ECO:0000256" key="1">
    <source>
        <dbReference type="ARBA" id="ARBA00022679"/>
    </source>
</evidence>
<keyword evidence="1" id="KW-0808">Transferase</keyword>
<dbReference type="GO" id="GO:0008897">
    <property type="term" value="F:holo-[acyl-carrier-protein] synthase activity"/>
    <property type="evidence" value="ECO:0007669"/>
    <property type="project" value="InterPro"/>
</dbReference>
<dbReference type="Gene3D" id="3.90.470.20">
    <property type="entry name" value="4'-phosphopantetheinyl transferase domain"/>
    <property type="match status" value="1"/>
</dbReference>
<proteinExistence type="predicted"/>
<dbReference type="InterPro" id="IPR008278">
    <property type="entry name" value="4-PPantetheinyl_Trfase_dom"/>
</dbReference>
<sequence>MKVMLFRKEHIDGDGLIGIGRITDDHKTLLHSLPQTQQKAAEEHVSKMRSGRRIIEWLTTRVLLFELLGEEKIIDNRLDGRPFLVDDSYKISISHTKDYAAVLLHKHYSVGIDVETISERVSRLADKFISENEYIDPSQKVIHQLLHWSAKETIFKMMEESEIDFKEHLHIHPFRPAKKGVFQAHESKTRQQKTFQIHYEVLPDVVLTWAVDK</sequence>
<reference evidence="3" key="1">
    <citation type="submission" date="2019-08" db="EMBL/GenBank/DDBJ databases">
        <authorList>
            <person name="Kucharzyk K."/>
            <person name="Murdoch R.W."/>
            <person name="Higgins S."/>
            <person name="Loffler F."/>
        </authorList>
    </citation>
    <scope>NUCLEOTIDE SEQUENCE</scope>
</reference>
<name>A0A645E5B0_9ZZZZ</name>
<evidence type="ECO:0000313" key="3">
    <source>
        <dbReference type="EMBL" id="MPM96578.1"/>
    </source>
</evidence>
<feature type="domain" description="4'-phosphopantetheinyl transferase" evidence="2">
    <location>
        <begin position="109"/>
        <end position="182"/>
    </location>
</feature>